<comment type="caution">
    <text evidence="3">The sequence shown here is derived from an EMBL/GenBank/DDBJ whole genome shotgun (WGS) entry which is preliminary data.</text>
</comment>
<name>A0A368V988_MARNT</name>
<evidence type="ECO:0000313" key="4">
    <source>
        <dbReference type="Proteomes" id="UP000252795"/>
    </source>
</evidence>
<reference evidence="3 4" key="1">
    <citation type="submission" date="2018-07" db="EMBL/GenBank/DDBJ databases">
        <title>Freshwater and sediment microbial communities from various areas in North America, analyzing microbe dynamics in response to fracking.</title>
        <authorList>
            <person name="Lamendella R."/>
        </authorList>
    </citation>
    <scope>NUCLEOTIDE SEQUENCE [LARGE SCALE GENOMIC DNA]</scope>
    <source>
        <strain evidence="3 4">114E</strain>
        <strain evidence="2 5">114E_o</strain>
    </source>
</reference>
<protein>
    <submittedName>
        <fullName evidence="3">Phosphohistidine phosphatase</fullName>
    </submittedName>
</protein>
<evidence type="ECO:0000313" key="2">
    <source>
        <dbReference type="EMBL" id="RBP75020.1"/>
    </source>
</evidence>
<accession>A0A368V988</accession>
<dbReference type="PROSITE" id="PS51708">
    <property type="entry name" value="CHAD"/>
    <property type="match status" value="1"/>
</dbReference>
<evidence type="ECO:0000313" key="3">
    <source>
        <dbReference type="EMBL" id="RCW35551.1"/>
    </source>
</evidence>
<dbReference type="SMART" id="SM00880">
    <property type="entry name" value="CHAD"/>
    <property type="match status" value="1"/>
</dbReference>
<dbReference type="EMBL" id="QPJB01000004">
    <property type="protein sequence ID" value="RCW35551.1"/>
    <property type="molecule type" value="Genomic_DNA"/>
</dbReference>
<dbReference type="Gene3D" id="1.40.20.10">
    <property type="entry name" value="CHAD domain"/>
    <property type="match status" value="1"/>
</dbReference>
<dbReference type="SMART" id="SM00855">
    <property type="entry name" value="PGAM"/>
    <property type="match status" value="1"/>
</dbReference>
<dbReference type="PANTHER" id="PTHR39339">
    <property type="entry name" value="SLR1444 PROTEIN"/>
    <property type="match status" value="1"/>
</dbReference>
<dbReference type="Proteomes" id="UP000253065">
    <property type="component" value="Unassembled WGS sequence"/>
</dbReference>
<feature type="domain" description="CHAD" evidence="1">
    <location>
        <begin position="178"/>
        <end position="445"/>
    </location>
</feature>
<dbReference type="Proteomes" id="UP000252795">
    <property type="component" value="Unassembled WGS sequence"/>
</dbReference>
<gene>
    <name evidence="3" type="ORF">DET51_104169</name>
    <name evidence="2" type="ORF">DET64_104169</name>
</gene>
<dbReference type="SUPFAM" id="SSF53254">
    <property type="entry name" value="Phosphoglycerate mutase-like"/>
    <property type="match status" value="1"/>
</dbReference>
<dbReference type="RefSeq" id="WP_113879543.1">
    <property type="nucleotide sequence ID" value="NZ_QNSA01000004.1"/>
</dbReference>
<dbReference type="InterPro" id="IPR029033">
    <property type="entry name" value="His_PPase_superfam"/>
</dbReference>
<dbReference type="InterPro" id="IPR013078">
    <property type="entry name" value="His_Pase_superF_clade-1"/>
</dbReference>
<organism evidence="3 4">
    <name type="scientific">Marinobacter nauticus</name>
    <name type="common">Marinobacter hydrocarbonoclasticus</name>
    <name type="synonym">Marinobacter aquaeolei</name>
    <dbReference type="NCBI Taxonomy" id="2743"/>
    <lineage>
        <taxon>Bacteria</taxon>
        <taxon>Pseudomonadati</taxon>
        <taxon>Pseudomonadota</taxon>
        <taxon>Gammaproteobacteria</taxon>
        <taxon>Pseudomonadales</taxon>
        <taxon>Marinobacteraceae</taxon>
        <taxon>Marinobacter</taxon>
    </lineage>
</organism>
<dbReference type="PANTHER" id="PTHR39339:SF1">
    <property type="entry name" value="CHAD DOMAIN-CONTAINING PROTEIN"/>
    <property type="match status" value="1"/>
</dbReference>
<dbReference type="CDD" id="cd07067">
    <property type="entry name" value="HP_PGM_like"/>
    <property type="match status" value="1"/>
</dbReference>
<dbReference type="Gene3D" id="3.40.50.1240">
    <property type="entry name" value="Phosphoglycerate mutase-like"/>
    <property type="match status" value="1"/>
</dbReference>
<evidence type="ECO:0000259" key="1">
    <source>
        <dbReference type="PROSITE" id="PS51708"/>
    </source>
</evidence>
<dbReference type="Pfam" id="PF05235">
    <property type="entry name" value="CHAD"/>
    <property type="match status" value="1"/>
</dbReference>
<sequence>MKRLFLIRHAKSSWNDDNLCDQERPLNDRGQSQLAPLARALRCLGALSGAIYASPAVRAQQTLAGALSVDAQPAQVVTENELYTFDFRRLLRWLQNLDNNQNRITLIGHNPALLELAAFLAPQAPFELPTASILEIRLPVRHWKKVDKNKGALETFLTPRDFSYNEFLRKNRKASPGATELDQNTLPEVLQQLTNQLELLTPGVILGLDDEFLHQYRIALRRSRAIAEPLAEITGDRQLQEHIRELKRHARATSALRDLHVFLQDIPELCHDNPQLCTTLTDWARLRASKAQRKLAKRLGQKRYQQSLSRWQDYIESKSFHKLAANLRKKDIQAATNRRLKQFNRKTAELLHTAPDEALHQLRKTLKRIRYLLELDARYSKPFRKELRQRQDLYGRFQDLHVQIELTRRFLADHPECDGVSLTGKLEQEKANTRRQILAMGGLNV</sequence>
<keyword evidence="5" id="KW-1185">Reference proteome</keyword>
<dbReference type="EMBL" id="QNSA01000004">
    <property type="protein sequence ID" value="RBP75020.1"/>
    <property type="molecule type" value="Genomic_DNA"/>
</dbReference>
<evidence type="ECO:0000313" key="5">
    <source>
        <dbReference type="Proteomes" id="UP000253065"/>
    </source>
</evidence>
<dbReference type="InterPro" id="IPR038186">
    <property type="entry name" value="CHAD_dom_sf"/>
</dbReference>
<dbReference type="Pfam" id="PF00300">
    <property type="entry name" value="His_Phos_1"/>
    <property type="match status" value="1"/>
</dbReference>
<dbReference type="InterPro" id="IPR007899">
    <property type="entry name" value="CHAD_dom"/>
</dbReference>
<dbReference type="AlphaFoldDB" id="A0A368V988"/>
<proteinExistence type="predicted"/>